<keyword evidence="3" id="KW-1185">Reference proteome</keyword>
<evidence type="ECO:0000313" key="2">
    <source>
        <dbReference type="EMBL" id="GFS12158.1"/>
    </source>
</evidence>
<gene>
    <name evidence="2" type="ORF">ElyMa_006690500</name>
</gene>
<feature type="compositionally biased region" description="Basic and acidic residues" evidence="1">
    <location>
        <begin position="232"/>
        <end position="252"/>
    </location>
</feature>
<feature type="region of interest" description="Disordered" evidence="1">
    <location>
        <begin position="1"/>
        <end position="294"/>
    </location>
</feature>
<feature type="region of interest" description="Disordered" evidence="1">
    <location>
        <begin position="444"/>
        <end position="637"/>
    </location>
</feature>
<protein>
    <submittedName>
        <fullName evidence="2">Rho guanine nucleotide exchange factor 17-like</fullName>
    </submittedName>
</protein>
<feature type="compositionally biased region" description="Basic and acidic residues" evidence="1">
    <location>
        <begin position="261"/>
        <end position="277"/>
    </location>
</feature>
<dbReference type="EMBL" id="BMAT01013394">
    <property type="protein sequence ID" value="GFS12158.1"/>
    <property type="molecule type" value="Genomic_DNA"/>
</dbReference>
<feature type="compositionally biased region" description="Low complexity" evidence="1">
    <location>
        <begin position="30"/>
        <end position="39"/>
    </location>
</feature>
<feature type="compositionally biased region" description="Low complexity" evidence="1">
    <location>
        <begin position="597"/>
        <end position="611"/>
    </location>
</feature>
<comment type="caution">
    <text evidence="2">The sequence shown here is derived from an EMBL/GenBank/DDBJ whole genome shotgun (WGS) entry which is preliminary data.</text>
</comment>
<reference evidence="2 3" key="1">
    <citation type="journal article" date="2021" name="Elife">
        <title>Chloroplast acquisition without the gene transfer in kleptoplastic sea slugs, Plakobranchus ocellatus.</title>
        <authorList>
            <person name="Maeda T."/>
            <person name="Takahashi S."/>
            <person name="Yoshida T."/>
            <person name="Shimamura S."/>
            <person name="Takaki Y."/>
            <person name="Nagai Y."/>
            <person name="Toyoda A."/>
            <person name="Suzuki Y."/>
            <person name="Arimoto A."/>
            <person name="Ishii H."/>
            <person name="Satoh N."/>
            <person name="Nishiyama T."/>
            <person name="Hasebe M."/>
            <person name="Maruyama T."/>
            <person name="Minagawa J."/>
            <person name="Obokata J."/>
            <person name="Shigenobu S."/>
        </authorList>
    </citation>
    <scope>NUCLEOTIDE SEQUENCE [LARGE SCALE GENOMIC DNA]</scope>
</reference>
<feature type="compositionally biased region" description="Low complexity" evidence="1">
    <location>
        <begin position="211"/>
        <end position="221"/>
    </location>
</feature>
<organism evidence="2 3">
    <name type="scientific">Elysia marginata</name>
    <dbReference type="NCBI Taxonomy" id="1093978"/>
    <lineage>
        <taxon>Eukaryota</taxon>
        <taxon>Metazoa</taxon>
        <taxon>Spiralia</taxon>
        <taxon>Lophotrochozoa</taxon>
        <taxon>Mollusca</taxon>
        <taxon>Gastropoda</taxon>
        <taxon>Heterobranchia</taxon>
        <taxon>Euthyneura</taxon>
        <taxon>Panpulmonata</taxon>
        <taxon>Sacoglossa</taxon>
        <taxon>Placobranchoidea</taxon>
        <taxon>Plakobranchidae</taxon>
        <taxon>Elysia</taxon>
    </lineage>
</organism>
<feature type="compositionally biased region" description="Basic and acidic residues" evidence="1">
    <location>
        <begin position="352"/>
        <end position="364"/>
    </location>
</feature>
<feature type="compositionally biased region" description="Acidic residues" evidence="1">
    <location>
        <begin position="198"/>
        <end position="209"/>
    </location>
</feature>
<feature type="compositionally biased region" description="Basic and acidic residues" evidence="1">
    <location>
        <begin position="462"/>
        <end position="475"/>
    </location>
</feature>
<feature type="compositionally biased region" description="Low complexity" evidence="1">
    <location>
        <begin position="341"/>
        <end position="351"/>
    </location>
</feature>
<feature type="compositionally biased region" description="Basic and acidic residues" evidence="1">
    <location>
        <begin position="181"/>
        <end position="192"/>
    </location>
</feature>
<name>A0AAV4IRX2_9GAST</name>
<evidence type="ECO:0000313" key="3">
    <source>
        <dbReference type="Proteomes" id="UP000762676"/>
    </source>
</evidence>
<feature type="compositionally biased region" description="Polar residues" evidence="1">
    <location>
        <begin position="125"/>
        <end position="134"/>
    </location>
</feature>
<feature type="compositionally biased region" description="Pro residues" evidence="1">
    <location>
        <begin position="581"/>
        <end position="593"/>
    </location>
</feature>
<accession>A0AAV4IRX2</accession>
<feature type="compositionally biased region" description="Low complexity" evidence="1">
    <location>
        <begin position="75"/>
        <end position="91"/>
    </location>
</feature>
<sequence>MESQEDTTSIPQSSSFSPKVTRPKLPPFAGSGPRSGSPRSKTDPGRVEIKAIMEDIMNLKKTDWKTFSRSRTPQSSKGKSVSASTSPTASPRIGSPVSDESRSSLSRDRSRSLKILTDRLKNKNSKSVSTTQEQPKGEDGGGRNDVVVVSRTIELQPASNVCPPPPSPSLHGVSKITSIRKSPDRRSIERMYEQIPETPEEAEQEEGEGEGATSSRATSSEESFRSVPECQDDLREKTPDSDTPELRERTPDSDDTSSIRSQDDLFKMKPASEKPAGEDEGIAESGDHSNPVISTYIYHPIPRNSKFLQLAATKPPKRFPPERRSGITMVSARGRLGGDLSPSSHAAPASDDQARQRFQRRSDSGKSTALKSSARFITHPPHMKSSHQEEGSLDTNGFSALKASSDADDEQKLHSQLSLADSQFASEMSDDTSYQDVVDSVVTDSGVDISDRKNGKSSKQKSKSDPSGDRARDMLDFSQNIEGPQSHSAPLLSKEEMAMGLEKSLALTDEDARLRSRSDTALAGDQPHGEDDTDEHALSSGGEEEYHIASETPSLESDPPRASLPVPKASRPEVISAPNTPHGPSPSPGPTPERPTVLLSVPCSSSSSGPGRKPNIFRSASSASVLQSRKPSGSSLREKEVVRKYSITSDEAMVNAKSSASLVPDFLPIGDTHNNATSMPVVWNKDRMSTTDSPEREPGFRKIETVVDTGRGARYSRRVRWTREKPGTFARSLRYLWLY</sequence>
<feature type="compositionally biased region" description="Polar residues" evidence="1">
    <location>
        <begin position="1"/>
        <end position="18"/>
    </location>
</feature>
<feature type="compositionally biased region" description="Polar residues" evidence="1">
    <location>
        <begin position="618"/>
        <end position="635"/>
    </location>
</feature>
<feature type="compositionally biased region" description="Polar residues" evidence="1">
    <location>
        <begin position="477"/>
        <end position="488"/>
    </location>
</feature>
<evidence type="ECO:0000256" key="1">
    <source>
        <dbReference type="SAM" id="MobiDB-lite"/>
    </source>
</evidence>
<dbReference type="Proteomes" id="UP000762676">
    <property type="component" value="Unassembled WGS sequence"/>
</dbReference>
<feature type="compositionally biased region" description="Basic and acidic residues" evidence="1">
    <location>
        <begin position="40"/>
        <end position="66"/>
    </location>
</feature>
<feature type="region of interest" description="Disordered" evidence="1">
    <location>
        <begin position="313"/>
        <end position="415"/>
    </location>
</feature>
<feature type="compositionally biased region" description="Basic and acidic residues" evidence="1">
    <location>
        <begin position="99"/>
        <end position="121"/>
    </location>
</feature>
<dbReference type="AlphaFoldDB" id="A0AAV4IRX2"/>
<proteinExistence type="predicted"/>